<evidence type="ECO:0000313" key="2">
    <source>
        <dbReference type="Proteomes" id="UP001062901"/>
    </source>
</evidence>
<organism evidence="1 2">
    <name type="scientific">Saccharibacter floricola DSM 15669</name>
    <dbReference type="NCBI Taxonomy" id="1123227"/>
    <lineage>
        <taxon>Bacteria</taxon>
        <taxon>Pseudomonadati</taxon>
        <taxon>Pseudomonadota</taxon>
        <taxon>Alphaproteobacteria</taxon>
        <taxon>Acetobacterales</taxon>
        <taxon>Acetobacteraceae</taxon>
        <taxon>Saccharibacter</taxon>
    </lineage>
</organism>
<evidence type="ECO:0000313" key="1">
    <source>
        <dbReference type="EMBL" id="GBQ08095.1"/>
    </source>
</evidence>
<dbReference type="RefSeq" id="WP_264873601.1">
    <property type="nucleotide sequence ID" value="NZ_BAQD01000067.1"/>
</dbReference>
<name>A0ABQ0P3R1_9PROT</name>
<sequence>MSDTDNRSEMPQTIQHYYYAQTTKQPDGAYMVTGWFDVTDQTDPATYPAPDTLVPITAEEFERQFSQRVRTDWQIVDGKIAPYTQKRPALPLKEQAQNALGAVQKQAAMVIAMGEEFGPKTRAYVQALRAIADGSDTTSTQLPTAPDDVTT</sequence>
<accession>A0ABQ0P3R1</accession>
<keyword evidence="2" id="KW-1185">Reference proteome</keyword>
<dbReference type="Proteomes" id="UP001062901">
    <property type="component" value="Unassembled WGS sequence"/>
</dbReference>
<dbReference type="EMBL" id="BAQD01000067">
    <property type="protein sequence ID" value="GBQ08095.1"/>
    <property type="molecule type" value="Genomic_DNA"/>
</dbReference>
<gene>
    <name evidence="1" type="ORF">AA15669_1650</name>
</gene>
<reference evidence="1" key="1">
    <citation type="submission" date="2013-04" db="EMBL/GenBank/DDBJ databases">
        <title>The genome sequencing project of 58 acetic acid bacteria.</title>
        <authorList>
            <person name="Okamoto-Kainuma A."/>
            <person name="Ishikawa M."/>
            <person name="Umino S."/>
            <person name="Koizumi Y."/>
            <person name="Shiwa Y."/>
            <person name="Yoshikawa H."/>
            <person name="Matsutani M."/>
            <person name="Matsushita K."/>
        </authorList>
    </citation>
    <scope>NUCLEOTIDE SEQUENCE</scope>
    <source>
        <strain evidence="1">DSM 15669</strain>
    </source>
</reference>
<protein>
    <submittedName>
        <fullName evidence="1">Uncharacterized protein</fullName>
    </submittedName>
</protein>
<proteinExistence type="predicted"/>
<comment type="caution">
    <text evidence="1">The sequence shown here is derived from an EMBL/GenBank/DDBJ whole genome shotgun (WGS) entry which is preliminary data.</text>
</comment>